<feature type="transmembrane region" description="Helical" evidence="3">
    <location>
        <begin position="152"/>
        <end position="170"/>
    </location>
</feature>
<keyword evidence="3" id="KW-1133">Transmembrane helix</keyword>
<evidence type="ECO:0000256" key="3">
    <source>
        <dbReference type="SAM" id="Phobius"/>
    </source>
</evidence>
<dbReference type="eggNOG" id="KOG0001">
    <property type="taxonomic scope" value="Eukaryota"/>
</dbReference>
<protein>
    <submittedName>
        <fullName evidence="4">Ubiquitin family protein</fullName>
    </submittedName>
</protein>
<sequence length="1770" mass="208979">MDLKQKKQNQSKIGKVKRFYLEESYLMIKTFERPFIVCVFLIIFKHLQYFAIQVSPNILNKIKENENDVQFLQYQAFFQDNQTILTVFIYTFIAINSYLLGAFLTFFLRSTFWDLRSKGDILTSLGFQIYYYLIYMLSAVCSLLLLKNNLVSSILNLILTVIISQIFCLHEYDDRFLISDFLSMRSSWLKNIYSVLELCLLLAYTYIEGNTLLTFTIVFYTLSLILEVYYLPIYNLQIQTFNIFGYIFNIITNLNAYLTLNTSYSKNYVFSLIVFSPLSYVIAQNILKRRIHNIILDQLSRNTTQFSEENSQVQQFSSQIYLNKIDIFLRAMYNMCKLSYDDYLSSQFSIHLEYIIQNHKIFCKRYPYCFCAQEVQNQEQRESATLRSQYLNDYIENFYQKAIQGNSKIPNILFSYLMFIIQVQKNEIKAFTIALNYLQNNQATITLYQQQRLLFIITYLNKKVDEFKIQVKLANKNSEMKLDFIESINYDSLMYKSFNQFQECLQLKKAMLQNMGMNIVNLQQLYSILTHLRSKREELQKTLSYLLLLNYQSYFLHFMIESYERILQYDQSLSQQLNRQKKFINTQFNSSFLKKTLTLYSEDSCVIFITLIQNIGVVKKVTKNIYDVIPLLDNSEVIGKNINYMMAQKISLVHNDILKTFIKSHNADFQVKNYPLLIGIDNQNWAIPYLMKLQTCTLGTDDFGVSCWVKQIKDANSYMQMTYNDNFEILNISKNMYQHLFHGVIQKNSIYKVKMGALMPTLESFIRKKCSNSNQYYEGIFLKPINEKFCSSDDNFKKSENLIIKIFEMDIFKIKAEYFPLFHSCIDFIQVKVSSLERLQELQQKIEAAHQLLQEFLDLEMYDFEYVENQKQILQSYLNQRNLNFSYKNTNQQNQYQNLLKKFSQELQPFYNYEFIDFTNNDHLIENQFDFLKIDANQSQNNLKFQNQKASQNKIGFKKDGDFYKSTIHLQEYGNYFDLQSPNSNIMISAQGSNLAGYDLLSSPQEQTELLGNQQNTSIAKHLISINLNSKSDIYESKQNLETTLFHKNKQLNQQHQQPLISQNFQFNANEKQQKEKQLPNETINHNYTKNFNDQQFFKQVGLNSISSNSDHENHSKDISKYKTHQSHSKKSFKKNMNEESVNLSNKTGDSNKRQQLIQELRQPSKMTILRLLQYLGFITLLGMVVLNVVNFVQLNTYLYNQKDDYENYDWANRIQVLLTQILESQAIQNIINTHPEYLQPTEDQDTMVGDIFVQQKEQLKLFSNLLLTYQDNQVQSTLSDIIKNKIYNLILAFNVTHQIQIPLPVDYSLKNILGDVFYIVYNLNAVNQATLQLQVNMITLNNELDNVDIQIQDAIHQTFDNIQSSITTSQISDFVVAAFFSLCLIPIYIYVQHKRQEILTLFSTFGPDKIELMFETLAYTENGIEKLKQKFNQTESDQKSKIKTKKQINQYSLNMNDKLQKSLIEKKKNISNTTKLPIFNCLMLLYSVIFILVNIIYSFGMGFALSSFIQTQLNNLEYTNEIYNIHLFTSKLNSYRMVGIQTKLLKQNIVHNLYLQESNYLIQNITQQLNTFYSIINKQNELSRQDQDSFNSLNNNLMQSNACLESSYYTQYITSDGFEIDECSETDDGIFLQGMISAIKYFCEEISYTNPIFQEQDITIYKQNLEEHFQEYTLSKYYYYLVYESYMVQLIRGFIKNMTLNQYSLYTKINIILIVLQIFAFVISVIFIYLRFFNQCFQSILDTKKLLDLIDIQYLRENQYVISYFKSLK</sequence>
<evidence type="ECO:0000313" key="5">
    <source>
        <dbReference type="Proteomes" id="UP000009168"/>
    </source>
</evidence>
<dbReference type="PANTHER" id="PTHR31600:SF2">
    <property type="entry name" value="GAMETE ENRICHED GENE 10 PROTEIN-RELATED"/>
    <property type="match status" value="1"/>
</dbReference>
<dbReference type="PANTHER" id="PTHR31600">
    <property type="entry name" value="TINY MACROCYSTS PROTEIN B-RELATED"/>
    <property type="match status" value="1"/>
</dbReference>
<feature type="transmembrane region" description="Helical" evidence="3">
    <location>
        <begin position="268"/>
        <end position="287"/>
    </location>
</feature>
<feature type="transmembrane region" description="Helical" evidence="3">
    <location>
        <begin position="243"/>
        <end position="262"/>
    </location>
</feature>
<feature type="transmembrane region" description="Helical" evidence="3">
    <location>
        <begin position="87"/>
        <end position="108"/>
    </location>
</feature>
<feature type="transmembrane region" description="Helical" evidence="3">
    <location>
        <begin position="1477"/>
        <end position="1498"/>
    </location>
</feature>
<feature type="transmembrane region" description="Helical" evidence="3">
    <location>
        <begin position="129"/>
        <end position="146"/>
    </location>
</feature>
<feature type="transmembrane region" description="Helical" evidence="3">
    <location>
        <begin position="1708"/>
        <end position="1731"/>
    </location>
</feature>
<feature type="transmembrane region" description="Helical" evidence="3">
    <location>
        <begin position="213"/>
        <end position="231"/>
    </location>
</feature>
<name>W7XAA8_TETTS</name>
<evidence type="ECO:0000256" key="1">
    <source>
        <dbReference type="SAM" id="Coils"/>
    </source>
</evidence>
<organism evidence="4 5">
    <name type="scientific">Tetrahymena thermophila (strain SB210)</name>
    <dbReference type="NCBI Taxonomy" id="312017"/>
    <lineage>
        <taxon>Eukaryota</taxon>
        <taxon>Sar</taxon>
        <taxon>Alveolata</taxon>
        <taxon>Ciliophora</taxon>
        <taxon>Intramacronucleata</taxon>
        <taxon>Oligohymenophorea</taxon>
        <taxon>Hymenostomatida</taxon>
        <taxon>Tetrahymenina</taxon>
        <taxon>Tetrahymenidae</taxon>
        <taxon>Tetrahymena</taxon>
    </lineage>
</organism>
<gene>
    <name evidence="4" type="ORF">TTHERM_000648673</name>
</gene>
<reference evidence="5" key="1">
    <citation type="journal article" date="2006" name="PLoS Biol.">
        <title>Macronuclear genome sequence of the ciliate Tetrahymena thermophila, a model eukaryote.</title>
        <authorList>
            <person name="Eisen J.A."/>
            <person name="Coyne R.S."/>
            <person name="Wu M."/>
            <person name="Wu D."/>
            <person name="Thiagarajan M."/>
            <person name="Wortman J.R."/>
            <person name="Badger J.H."/>
            <person name="Ren Q."/>
            <person name="Amedeo P."/>
            <person name="Jones K.M."/>
            <person name="Tallon L.J."/>
            <person name="Delcher A.L."/>
            <person name="Salzberg S.L."/>
            <person name="Silva J.C."/>
            <person name="Haas B.J."/>
            <person name="Majoros W.H."/>
            <person name="Farzad M."/>
            <person name="Carlton J.M."/>
            <person name="Smith R.K. Jr."/>
            <person name="Garg J."/>
            <person name="Pearlman R.E."/>
            <person name="Karrer K.M."/>
            <person name="Sun L."/>
            <person name="Manning G."/>
            <person name="Elde N.C."/>
            <person name="Turkewitz A.P."/>
            <person name="Asai D.J."/>
            <person name="Wilkes D.E."/>
            <person name="Wang Y."/>
            <person name="Cai H."/>
            <person name="Collins K."/>
            <person name="Stewart B.A."/>
            <person name="Lee S.R."/>
            <person name="Wilamowska K."/>
            <person name="Weinberg Z."/>
            <person name="Ruzzo W.L."/>
            <person name="Wloga D."/>
            <person name="Gaertig J."/>
            <person name="Frankel J."/>
            <person name="Tsao C.-C."/>
            <person name="Gorovsky M.A."/>
            <person name="Keeling P.J."/>
            <person name="Waller R.F."/>
            <person name="Patron N.J."/>
            <person name="Cherry J.M."/>
            <person name="Stover N.A."/>
            <person name="Krieger C.J."/>
            <person name="del Toro C."/>
            <person name="Ryder H.F."/>
            <person name="Williamson S.C."/>
            <person name="Barbeau R.A."/>
            <person name="Hamilton E.P."/>
            <person name="Orias E."/>
        </authorList>
    </citation>
    <scope>NUCLEOTIDE SEQUENCE [LARGE SCALE GENOMIC DNA]</scope>
    <source>
        <strain evidence="5">SB210</strain>
    </source>
</reference>
<keyword evidence="3" id="KW-0812">Transmembrane</keyword>
<keyword evidence="5" id="KW-1185">Reference proteome</keyword>
<feature type="compositionally biased region" description="Basic and acidic residues" evidence="2">
    <location>
        <begin position="1110"/>
        <end position="1121"/>
    </location>
</feature>
<feature type="compositionally biased region" description="Basic residues" evidence="2">
    <location>
        <begin position="1122"/>
        <end position="1134"/>
    </location>
</feature>
<evidence type="ECO:0000256" key="2">
    <source>
        <dbReference type="SAM" id="MobiDB-lite"/>
    </source>
</evidence>
<accession>W7XAA8</accession>
<dbReference type="GeneID" id="24440018"/>
<feature type="region of interest" description="Disordered" evidence="2">
    <location>
        <begin position="1105"/>
        <end position="1154"/>
    </location>
</feature>
<feature type="transmembrane region" description="Helical" evidence="3">
    <location>
        <begin position="1172"/>
        <end position="1193"/>
    </location>
</feature>
<feature type="compositionally biased region" description="Polar residues" evidence="2">
    <location>
        <begin position="1139"/>
        <end position="1154"/>
    </location>
</feature>
<dbReference type="RefSeq" id="XP_012653170.1">
    <property type="nucleotide sequence ID" value="XM_012797716.1"/>
</dbReference>
<dbReference type="InParanoid" id="W7XAA8"/>
<keyword evidence="3" id="KW-0472">Membrane</keyword>
<dbReference type="KEGG" id="tet:TTHERM_000648673"/>
<dbReference type="EMBL" id="GG662698">
    <property type="protein sequence ID" value="EWS74282.1"/>
    <property type="molecule type" value="Genomic_DNA"/>
</dbReference>
<evidence type="ECO:0000313" key="4">
    <source>
        <dbReference type="EMBL" id="EWS74282.1"/>
    </source>
</evidence>
<dbReference type="InterPro" id="IPR052994">
    <property type="entry name" value="Tiny_macrocysts_regulators"/>
</dbReference>
<feature type="coiled-coil region" evidence="1">
    <location>
        <begin position="832"/>
        <end position="859"/>
    </location>
</feature>
<proteinExistence type="predicted"/>
<dbReference type="Proteomes" id="UP000009168">
    <property type="component" value="Unassembled WGS sequence"/>
</dbReference>
<dbReference type="OrthoDB" id="306704at2759"/>
<keyword evidence="1" id="KW-0175">Coiled coil</keyword>
<feature type="transmembrane region" description="Helical" evidence="3">
    <location>
        <begin position="191"/>
        <end position="207"/>
    </location>
</feature>